<dbReference type="Proteomes" id="UP000269438">
    <property type="component" value="Unassembled WGS sequence"/>
</dbReference>
<evidence type="ECO:0000256" key="3">
    <source>
        <dbReference type="ARBA" id="ARBA00023163"/>
    </source>
</evidence>
<dbReference type="SMART" id="SM00345">
    <property type="entry name" value="HTH_GNTR"/>
    <property type="match status" value="1"/>
</dbReference>
<dbReference type="InterPro" id="IPR008920">
    <property type="entry name" value="TF_FadR/GntR_C"/>
</dbReference>
<evidence type="ECO:0000313" key="5">
    <source>
        <dbReference type="EMBL" id="RLP79410.1"/>
    </source>
</evidence>
<keyword evidence="6" id="KW-1185">Reference proteome</keyword>
<dbReference type="Pfam" id="PF00392">
    <property type="entry name" value="GntR"/>
    <property type="match status" value="1"/>
</dbReference>
<dbReference type="SUPFAM" id="SSF46785">
    <property type="entry name" value="Winged helix' DNA-binding domain"/>
    <property type="match status" value="1"/>
</dbReference>
<dbReference type="InterPro" id="IPR036388">
    <property type="entry name" value="WH-like_DNA-bd_sf"/>
</dbReference>
<dbReference type="InterPro" id="IPR000524">
    <property type="entry name" value="Tscrpt_reg_HTH_GntR"/>
</dbReference>
<protein>
    <submittedName>
        <fullName evidence="5">FadR family transcriptional regulator</fullName>
    </submittedName>
</protein>
<comment type="caution">
    <text evidence="5">The sequence shown here is derived from an EMBL/GenBank/DDBJ whole genome shotgun (WGS) entry which is preliminary data.</text>
</comment>
<name>A0A3L7AI66_9MICO</name>
<dbReference type="Gene3D" id="1.20.120.530">
    <property type="entry name" value="GntR ligand-binding domain-like"/>
    <property type="match status" value="1"/>
</dbReference>
<dbReference type="AlphaFoldDB" id="A0A3L7AI66"/>
<evidence type="ECO:0000313" key="6">
    <source>
        <dbReference type="Proteomes" id="UP000269438"/>
    </source>
</evidence>
<dbReference type="PANTHER" id="PTHR43537:SF24">
    <property type="entry name" value="GLUCONATE OPERON TRANSCRIPTIONAL REPRESSOR"/>
    <property type="match status" value="1"/>
</dbReference>
<keyword evidence="3" id="KW-0804">Transcription</keyword>
<evidence type="ECO:0000256" key="1">
    <source>
        <dbReference type="ARBA" id="ARBA00023015"/>
    </source>
</evidence>
<dbReference type="PANTHER" id="PTHR43537">
    <property type="entry name" value="TRANSCRIPTIONAL REGULATOR, GNTR FAMILY"/>
    <property type="match status" value="1"/>
</dbReference>
<dbReference type="PROSITE" id="PS50949">
    <property type="entry name" value="HTH_GNTR"/>
    <property type="match status" value="1"/>
</dbReference>
<dbReference type="GO" id="GO:0003700">
    <property type="term" value="F:DNA-binding transcription factor activity"/>
    <property type="evidence" value="ECO:0007669"/>
    <property type="project" value="InterPro"/>
</dbReference>
<organism evidence="5 6">
    <name type="scientific">Mycetocola lacteus</name>
    <dbReference type="NCBI Taxonomy" id="76637"/>
    <lineage>
        <taxon>Bacteria</taxon>
        <taxon>Bacillati</taxon>
        <taxon>Actinomycetota</taxon>
        <taxon>Actinomycetes</taxon>
        <taxon>Micrococcales</taxon>
        <taxon>Microbacteriaceae</taxon>
        <taxon>Mycetocola</taxon>
    </lineage>
</organism>
<dbReference type="Pfam" id="PF07729">
    <property type="entry name" value="FCD"/>
    <property type="match status" value="1"/>
</dbReference>
<dbReference type="Gene3D" id="1.10.10.10">
    <property type="entry name" value="Winged helix-like DNA-binding domain superfamily/Winged helix DNA-binding domain"/>
    <property type="match status" value="1"/>
</dbReference>
<sequence length="244" mass="25924">MVEARAWQIVLERIEQDLLSGVLQPGDHLPGERALAADLGVGRSSVREALRVLEVLGLIRTASGSGPRSGAIIVALPGGGMSALMRLQVAAQGFSVDDIVQTRLILETETVSRLAGNPDNRALTVPRTLLSAMDSANLTPEEFLTLDAQFHLSLTEALGNHVLTATMAGLRSSIEAYVQSGLPGLASWPATASRLRHEHRELTDAIAAGNVDLARTVIHDHITDYYVETGLAERSGESVPAAAR</sequence>
<evidence type="ECO:0000259" key="4">
    <source>
        <dbReference type="PROSITE" id="PS50949"/>
    </source>
</evidence>
<dbReference type="PRINTS" id="PR00035">
    <property type="entry name" value="HTHGNTR"/>
</dbReference>
<dbReference type="SMART" id="SM00895">
    <property type="entry name" value="FCD"/>
    <property type="match status" value="1"/>
</dbReference>
<feature type="domain" description="HTH gntR-type" evidence="4">
    <location>
        <begin position="4"/>
        <end position="76"/>
    </location>
</feature>
<reference evidence="5 6" key="1">
    <citation type="submission" date="2018-10" db="EMBL/GenBank/DDBJ databases">
        <authorList>
            <person name="Li J."/>
        </authorList>
    </citation>
    <scope>NUCLEOTIDE SEQUENCE [LARGE SCALE GENOMIC DNA]</scope>
    <source>
        <strain evidence="5 6">JCM 11654</strain>
    </source>
</reference>
<gene>
    <name evidence="5" type="ORF">D9V34_16660</name>
</gene>
<keyword evidence="1" id="KW-0805">Transcription regulation</keyword>
<dbReference type="InterPro" id="IPR011711">
    <property type="entry name" value="GntR_C"/>
</dbReference>
<accession>A0A3L7AI66</accession>
<proteinExistence type="predicted"/>
<dbReference type="CDD" id="cd07377">
    <property type="entry name" value="WHTH_GntR"/>
    <property type="match status" value="1"/>
</dbReference>
<dbReference type="SUPFAM" id="SSF48008">
    <property type="entry name" value="GntR ligand-binding domain-like"/>
    <property type="match status" value="1"/>
</dbReference>
<dbReference type="OrthoDB" id="3567645at2"/>
<dbReference type="RefSeq" id="WP_121689567.1">
    <property type="nucleotide sequence ID" value="NZ_RCUY01000015.1"/>
</dbReference>
<evidence type="ECO:0000256" key="2">
    <source>
        <dbReference type="ARBA" id="ARBA00023125"/>
    </source>
</evidence>
<keyword evidence="2" id="KW-0238">DNA-binding</keyword>
<dbReference type="GO" id="GO:0003677">
    <property type="term" value="F:DNA binding"/>
    <property type="evidence" value="ECO:0007669"/>
    <property type="project" value="UniProtKB-KW"/>
</dbReference>
<dbReference type="InterPro" id="IPR036390">
    <property type="entry name" value="WH_DNA-bd_sf"/>
</dbReference>
<dbReference type="EMBL" id="RCUY01000015">
    <property type="protein sequence ID" value="RLP79410.1"/>
    <property type="molecule type" value="Genomic_DNA"/>
</dbReference>